<evidence type="ECO:0000313" key="2">
    <source>
        <dbReference type="EMBL" id="EGG13940.1"/>
    </source>
</evidence>
<feature type="compositionally biased region" description="Low complexity" evidence="1">
    <location>
        <begin position="79"/>
        <end position="92"/>
    </location>
</feature>
<sequence length="370" mass="41897">MVKIQRLISNIIIELRYRYRFVTDNNIKSKLINLQQRSITDQTTTTTTPTPTTTTTPTTTMMLSDKQLSCPSLLSSLDNNQNQNQNNNQTTNCWKSGNPQREFQKMRDKYISRSMGNLDQHQQSTTTNINNNNQLPTNQQQMSDHFKSLRNSWSFYSAPEEGQSTPNLQHCHHSFSAPTSPQSGRPSRKDGYSESDLRSAILEPLPHHKATKIEELVKGRLKEKLGRLLNNEEMEKQGKAFEKGATTFESTLQRVQRRAREHINMLNINNINTSTTTTTTTTTSTINNNNNSENNNQQHFLILIQKEEVGSSLSSSSSSPLQTTQSQPQLQSTYSQIHHHHFVGYNNLSWNPISNASNGNSCFDSTSSSA</sequence>
<dbReference type="AlphaFoldDB" id="F4QDZ3"/>
<feature type="region of interest" description="Disordered" evidence="1">
    <location>
        <begin position="157"/>
        <end position="195"/>
    </location>
</feature>
<keyword evidence="3" id="KW-1185">Reference proteome</keyword>
<organism evidence="2 3">
    <name type="scientific">Cavenderia fasciculata</name>
    <name type="common">Slime mold</name>
    <name type="synonym">Dictyostelium fasciculatum</name>
    <dbReference type="NCBI Taxonomy" id="261658"/>
    <lineage>
        <taxon>Eukaryota</taxon>
        <taxon>Amoebozoa</taxon>
        <taxon>Evosea</taxon>
        <taxon>Eumycetozoa</taxon>
        <taxon>Dictyostelia</taxon>
        <taxon>Acytosteliales</taxon>
        <taxon>Cavenderiaceae</taxon>
        <taxon>Cavenderia</taxon>
    </lineage>
</organism>
<gene>
    <name evidence="2" type="ORF">DFA_11701</name>
</gene>
<feature type="region of interest" description="Disordered" evidence="1">
    <location>
        <begin position="118"/>
        <end position="143"/>
    </location>
</feature>
<reference evidence="3" key="1">
    <citation type="journal article" date="2011" name="Genome Res.">
        <title>Phylogeny-wide analysis of social amoeba genomes highlights ancient origins for complex intercellular communication.</title>
        <authorList>
            <person name="Heidel A.J."/>
            <person name="Lawal H.M."/>
            <person name="Felder M."/>
            <person name="Schilde C."/>
            <person name="Helps N.R."/>
            <person name="Tunggal B."/>
            <person name="Rivero F."/>
            <person name="John U."/>
            <person name="Schleicher M."/>
            <person name="Eichinger L."/>
            <person name="Platzer M."/>
            <person name="Noegel A.A."/>
            <person name="Schaap P."/>
            <person name="Gloeckner G."/>
        </authorList>
    </citation>
    <scope>NUCLEOTIDE SEQUENCE [LARGE SCALE GENOMIC DNA]</scope>
    <source>
        <strain evidence="3">SH3</strain>
    </source>
</reference>
<proteinExistence type="predicted"/>
<feature type="region of interest" description="Disordered" evidence="1">
    <location>
        <begin position="77"/>
        <end position="100"/>
    </location>
</feature>
<accession>F4QDZ3</accession>
<protein>
    <submittedName>
        <fullName evidence="2">Uncharacterized protein</fullName>
    </submittedName>
</protein>
<dbReference type="EMBL" id="GL883029">
    <property type="protein sequence ID" value="EGG13940.1"/>
    <property type="molecule type" value="Genomic_DNA"/>
</dbReference>
<dbReference type="Proteomes" id="UP000007797">
    <property type="component" value="Unassembled WGS sequence"/>
</dbReference>
<evidence type="ECO:0000256" key="1">
    <source>
        <dbReference type="SAM" id="MobiDB-lite"/>
    </source>
</evidence>
<feature type="region of interest" description="Disordered" evidence="1">
    <location>
        <begin position="312"/>
        <end position="333"/>
    </location>
</feature>
<dbReference type="GeneID" id="14866367"/>
<feature type="compositionally biased region" description="Low complexity" evidence="1">
    <location>
        <begin position="120"/>
        <end position="141"/>
    </location>
</feature>
<dbReference type="RefSeq" id="XP_004350648.1">
    <property type="nucleotide sequence ID" value="XM_004350597.1"/>
</dbReference>
<dbReference type="KEGG" id="dfa:DFA_11701"/>
<feature type="compositionally biased region" description="Polar residues" evidence="1">
    <location>
        <begin position="176"/>
        <end position="185"/>
    </location>
</feature>
<name>F4QDZ3_CACFS</name>
<evidence type="ECO:0000313" key="3">
    <source>
        <dbReference type="Proteomes" id="UP000007797"/>
    </source>
</evidence>